<keyword evidence="1" id="KW-0472">Membrane</keyword>
<dbReference type="AlphaFoldDB" id="A0A4R9H6F3"/>
<feature type="transmembrane region" description="Helical" evidence="1">
    <location>
        <begin position="21"/>
        <end position="45"/>
    </location>
</feature>
<keyword evidence="3" id="KW-1185">Reference proteome</keyword>
<feature type="transmembrane region" description="Helical" evidence="1">
    <location>
        <begin position="164"/>
        <end position="182"/>
    </location>
</feature>
<feature type="transmembrane region" description="Helical" evidence="1">
    <location>
        <begin position="77"/>
        <end position="96"/>
    </location>
</feature>
<feature type="transmembrane region" description="Helical" evidence="1">
    <location>
        <begin position="194"/>
        <end position="215"/>
    </location>
</feature>
<organism evidence="2 3">
    <name type="scientific">Leptospira andrefontaineae</name>
    <dbReference type="NCBI Taxonomy" id="2484976"/>
    <lineage>
        <taxon>Bacteria</taxon>
        <taxon>Pseudomonadati</taxon>
        <taxon>Spirochaetota</taxon>
        <taxon>Spirochaetia</taxon>
        <taxon>Leptospirales</taxon>
        <taxon>Leptospiraceae</taxon>
        <taxon>Leptospira</taxon>
    </lineage>
</organism>
<evidence type="ECO:0008006" key="4">
    <source>
        <dbReference type="Google" id="ProtNLM"/>
    </source>
</evidence>
<sequence>MDPKKNRMKDNIPTNEENKSILSLGAFFTLIALLGIFIDIVLGIANGRNILKLPQTAVERFNELHSNWFLGLYNLDLLNIIVQILLIPSYFALFFAQRQKYYAFSLFAFILFIFGTSIMVSANVALSMFELSEKYFNTNNDSQRLLYSAAGEALLAQGSHGSPAIFLGFFIPTIANLLMSMVMLKSGVFGTLNAWIGIVGSVFMLIYIILINFNFGVESVAILLAMPGGLLLMLWMILYTIRLSKLSV</sequence>
<keyword evidence="1" id="KW-0812">Transmembrane</keyword>
<dbReference type="OrthoDB" id="346093at2"/>
<evidence type="ECO:0000313" key="2">
    <source>
        <dbReference type="EMBL" id="TGK41173.1"/>
    </source>
</evidence>
<gene>
    <name evidence="2" type="ORF">EHO65_07000</name>
</gene>
<evidence type="ECO:0000313" key="3">
    <source>
        <dbReference type="Proteomes" id="UP000298097"/>
    </source>
</evidence>
<name>A0A4R9H6F3_9LEPT</name>
<protein>
    <recommendedName>
        <fullName evidence="4">DUF4386 family protein</fullName>
    </recommendedName>
</protein>
<feature type="transmembrane region" description="Helical" evidence="1">
    <location>
        <begin position="103"/>
        <end position="126"/>
    </location>
</feature>
<keyword evidence="1" id="KW-1133">Transmembrane helix</keyword>
<dbReference type="EMBL" id="RQEY01000012">
    <property type="protein sequence ID" value="TGK41173.1"/>
    <property type="molecule type" value="Genomic_DNA"/>
</dbReference>
<comment type="caution">
    <text evidence="2">The sequence shown here is derived from an EMBL/GenBank/DDBJ whole genome shotgun (WGS) entry which is preliminary data.</text>
</comment>
<proteinExistence type="predicted"/>
<accession>A0A4R9H6F3</accession>
<feature type="transmembrane region" description="Helical" evidence="1">
    <location>
        <begin position="221"/>
        <end position="241"/>
    </location>
</feature>
<evidence type="ECO:0000256" key="1">
    <source>
        <dbReference type="SAM" id="Phobius"/>
    </source>
</evidence>
<reference evidence="2" key="1">
    <citation type="journal article" date="2019" name="PLoS Negl. Trop. Dis.">
        <title>Revisiting the worldwide diversity of Leptospira species in the environment.</title>
        <authorList>
            <person name="Vincent A.T."/>
            <person name="Schiettekatte O."/>
            <person name="Bourhy P."/>
            <person name="Veyrier F.J."/>
            <person name="Picardeau M."/>
        </authorList>
    </citation>
    <scope>NUCLEOTIDE SEQUENCE [LARGE SCALE GENOMIC DNA]</scope>
    <source>
        <strain evidence="2">201800301</strain>
    </source>
</reference>
<dbReference type="Proteomes" id="UP000298097">
    <property type="component" value="Unassembled WGS sequence"/>
</dbReference>
<dbReference type="RefSeq" id="WP_135773425.1">
    <property type="nucleotide sequence ID" value="NZ_RQEY01000012.1"/>
</dbReference>